<keyword evidence="3" id="KW-0804">Transcription</keyword>
<organism evidence="5 6">
    <name type="scientific">Oceanobacillus profundus</name>
    <dbReference type="NCBI Taxonomy" id="372463"/>
    <lineage>
        <taxon>Bacteria</taxon>
        <taxon>Bacillati</taxon>
        <taxon>Bacillota</taxon>
        <taxon>Bacilli</taxon>
        <taxon>Bacillales</taxon>
        <taxon>Bacillaceae</taxon>
        <taxon>Oceanobacillus</taxon>
    </lineage>
</organism>
<keyword evidence="6" id="KW-1185">Reference proteome</keyword>
<dbReference type="EMBL" id="QWEH01000001">
    <property type="protein sequence ID" value="RHW35597.1"/>
    <property type="molecule type" value="Genomic_DNA"/>
</dbReference>
<dbReference type="InterPro" id="IPR000524">
    <property type="entry name" value="Tscrpt_reg_HTH_GntR"/>
</dbReference>
<dbReference type="OrthoDB" id="114741at2"/>
<reference evidence="5 6" key="1">
    <citation type="journal article" date="2007" name="Int. J. Syst. Evol. Microbiol.">
        <title>Oceanobacillus profundus sp. nov., isolated from a deep-sea sediment core.</title>
        <authorList>
            <person name="Kim Y.G."/>
            <person name="Choi D.H."/>
            <person name="Hyun S."/>
            <person name="Cho B.C."/>
        </authorList>
    </citation>
    <scope>NUCLEOTIDE SEQUENCE [LARGE SCALE GENOMIC DNA]</scope>
    <source>
        <strain evidence="5 6">DSM 18246</strain>
    </source>
</reference>
<dbReference type="PANTHER" id="PTHR43537:SF24">
    <property type="entry name" value="GLUCONATE OPERON TRANSCRIPTIONAL REPRESSOR"/>
    <property type="match status" value="1"/>
</dbReference>
<dbReference type="RefSeq" id="WP_095308102.1">
    <property type="nucleotide sequence ID" value="NZ_JAMAWL010000014.1"/>
</dbReference>
<dbReference type="AlphaFoldDB" id="A0A417YPH8"/>
<sequence length="225" mass="25679">MNNTKRVSKKQKAYDYMKSRIMEGFYAPGQRIVINQLVKELATSAIPIREAVRSLEAEGLIEYQQNIGPVVTPIDESKYTDTLSTLAVMEGYATALSKAALTGDQITTLKDLNQQMKEALTEFEFGKFGELNRKFHDLTYGSCPNQYLIESIRKTWMQLDSIRLTGSTFNPKRAKESIDEHEHIIQLLSENADFQVIELAVRSHKLNTVQSFHERKRQPNGTTFI</sequence>
<dbReference type="SMART" id="SM00345">
    <property type="entry name" value="HTH_GNTR"/>
    <property type="match status" value="1"/>
</dbReference>
<dbReference type="CDD" id="cd07377">
    <property type="entry name" value="WHTH_GntR"/>
    <property type="match status" value="1"/>
</dbReference>
<dbReference type="InterPro" id="IPR036388">
    <property type="entry name" value="WH-like_DNA-bd_sf"/>
</dbReference>
<evidence type="ECO:0000256" key="2">
    <source>
        <dbReference type="ARBA" id="ARBA00023125"/>
    </source>
</evidence>
<dbReference type="InterPro" id="IPR036390">
    <property type="entry name" value="WH_DNA-bd_sf"/>
</dbReference>
<keyword evidence="1" id="KW-0805">Transcription regulation</keyword>
<accession>A0A417YPH8</accession>
<dbReference type="InterPro" id="IPR011711">
    <property type="entry name" value="GntR_C"/>
</dbReference>
<evidence type="ECO:0000256" key="3">
    <source>
        <dbReference type="ARBA" id="ARBA00023163"/>
    </source>
</evidence>
<name>A0A417YPH8_9BACI</name>
<dbReference type="GO" id="GO:0003700">
    <property type="term" value="F:DNA-binding transcription factor activity"/>
    <property type="evidence" value="ECO:0007669"/>
    <property type="project" value="InterPro"/>
</dbReference>
<evidence type="ECO:0000313" key="5">
    <source>
        <dbReference type="EMBL" id="RHW35597.1"/>
    </source>
</evidence>
<dbReference type="GO" id="GO:0003677">
    <property type="term" value="F:DNA binding"/>
    <property type="evidence" value="ECO:0007669"/>
    <property type="project" value="UniProtKB-KW"/>
</dbReference>
<dbReference type="Pfam" id="PF07729">
    <property type="entry name" value="FCD"/>
    <property type="match status" value="1"/>
</dbReference>
<dbReference type="PANTHER" id="PTHR43537">
    <property type="entry name" value="TRANSCRIPTIONAL REGULATOR, GNTR FAMILY"/>
    <property type="match status" value="1"/>
</dbReference>
<protein>
    <submittedName>
        <fullName evidence="5">GntR family transcriptional regulator</fullName>
    </submittedName>
</protein>
<proteinExistence type="predicted"/>
<dbReference type="SUPFAM" id="SSF46785">
    <property type="entry name" value="Winged helix' DNA-binding domain"/>
    <property type="match status" value="1"/>
</dbReference>
<dbReference type="InterPro" id="IPR008920">
    <property type="entry name" value="TF_FadR/GntR_C"/>
</dbReference>
<dbReference type="Gene3D" id="1.10.10.10">
    <property type="entry name" value="Winged helix-like DNA-binding domain superfamily/Winged helix DNA-binding domain"/>
    <property type="match status" value="1"/>
</dbReference>
<evidence type="ECO:0000313" key="6">
    <source>
        <dbReference type="Proteomes" id="UP000285456"/>
    </source>
</evidence>
<dbReference type="SUPFAM" id="SSF48008">
    <property type="entry name" value="GntR ligand-binding domain-like"/>
    <property type="match status" value="1"/>
</dbReference>
<dbReference type="Proteomes" id="UP000285456">
    <property type="component" value="Unassembled WGS sequence"/>
</dbReference>
<evidence type="ECO:0000256" key="1">
    <source>
        <dbReference type="ARBA" id="ARBA00023015"/>
    </source>
</evidence>
<feature type="domain" description="HTH gntR-type" evidence="4">
    <location>
        <begin position="7"/>
        <end position="74"/>
    </location>
</feature>
<keyword evidence="2" id="KW-0238">DNA-binding</keyword>
<dbReference type="Gene3D" id="1.20.120.530">
    <property type="entry name" value="GntR ligand-binding domain-like"/>
    <property type="match status" value="1"/>
</dbReference>
<evidence type="ECO:0000259" key="4">
    <source>
        <dbReference type="PROSITE" id="PS50949"/>
    </source>
</evidence>
<dbReference type="Pfam" id="PF00392">
    <property type="entry name" value="GntR"/>
    <property type="match status" value="1"/>
</dbReference>
<dbReference type="PROSITE" id="PS50949">
    <property type="entry name" value="HTH_GNTR"/>
    <property type="match status" value="1"/>
</dbReference>
<gene>
    <name evidence="5" type="ORF">D1B32_02950</name>
</gene>
<comment type="caution">
    <text evidence="5">The sequence shown here is derived from an EMBL/GenBank/DDBJ whole genome shotgun (WGS) entry which is preliminary data.</text>
</comment>